<accession>A0A673JUR7</accession>
<proteinExistence type="predicted"/>
<dbReference type="AlphaFoldDB" id="A0A673JUR7"/>
<reference evidence="1" key="2">
    <citation type="submission" date="2025-09" db="UniProtKB">
        <authorList>
            <consortium name="Ensembl"/>
        </authorList>
    </citation>
    <scope>IDENTIFICATION</scope>
</reference>
<organism evidence="1 2">
    <name type="scientific">Sinocyclocheilus rhinocerous</name>
    <dbReference type="NCBI Taxonomy" id="307959"/>
    <lineage>
        <taxon>Eukaryota</taxon>
        <taxon>Metazoa</taxon>
        <taxon>Chordata</taxon>
        <taxon>Craniata</taxon>
        <taxon>Vertebrata</taxon>
        <taxon>Euteleostomi</taxon>
        <taxon>Actinopterygii</taxon>
        <taxon>Neopterygii</taxon>
        <taxon>Teleostei</taxon>
        <taxon>Ostariophysi</taxon>
        <taxon>Cypriniformes</taxon>
        <taxon>Cyprinidae</taxon>
        <taxon>Cyprininae</taxon>
        <taxon>Sinocyclocheilus</taxon>
    </lineage>
</organism>
<dbReference type="Ensembl" id="ENSSRHT00000057238.1">
    <property type="protein sequence ID" value="ENSSRHP00000055677.1"/>
    <property type="gene ID" value="ENSSRHG00000027977.1"/>
</dbReference>
<evidence type="ECO:0000313" key="1">
    <source>
        <dbReference type="Ensembl" id="ENSSRHP00000055677.1"/>
    </source>
</evidence>
<reference evidence="1" key="1">
    <citation type="submission" date="2025-08" db="UniProtKB">
        <authorList>
            <consortium name="Ensembl"/>
        </authorList>
    </citation>
    <scope>IDENTIFICATION</scope>
</reference>
<protein>
    <submittedName>
        <fullName evidence="1">Uncharacterized protein</fullName>
    </submittedName>
</protein>
<name>A0A673JUR7_9TELE</name>
<dbReference type="Proteomes" id="UP000472270">
    <property type="component" value="Unassembled WGS sequence"/>
</dbReference>
<keyword evidence="2" id="KW-1185">Reference proteome</keyword>
<sequence length="44" mass="5211">MVLLWSCVATDCTNRYNKTSELTFHNRSSWNPAKRFHVILFPLL</sequence>
<evidence type="ECO:0000313" key="2">
    <source>
        <dbReference type="Proteomes" id="UP000472270"/>
    </source>
</evidence>